<dbReference type="EMBL" id="JAKLJA010000027">
    <property type="protein sequence ID" value="MCG5076768.1"/>
    <property type="molecule type" value="Genomic_DNA"/>
</dbReference>
<feature type="compositionally biased region" description="Basic and acidic residues" evidence="2">
    <location>
        <begin position="1301"/>
        <end position="1314"/>
    </location>
</feature>
<dbReference type="Pfam" id="PF05593">
    <property type="entry name" value="RHS_repeat"/>
    <property type="match status" value="1"/>
</dbReference>
<dbReference type="PANTHER" id="PTHR32305">
    <property type="match status" value="1"/>
</dbReference>
<keyword evidence="6" id="KW-1185">Reference proteome</keyword>
<dbReference type="Pfam" id="PF05488">
    <property type="entry name" value="PAAR_motif"/>
    <property type="match status" value="1"/>
</dbReference>
<dbReference type="NCBIfam" id="TIGR03696">
    <property type="entry name" value="Rhs_assc_core"/>
    <property type="match status" value="1"/>
</dbReference>
<feature type="region of interest" description="Disordered" evidence="2">
    <location>
        <begin position="1"/>
        <end position="30"/>
    </location>
</feature>
<feature type="region of interest" description="Disordered" evidence="2">
    <location>
        <begin position="310"/>
        <end position="329"/>
    </location>
</feature>
<evidence type="ECO:0000256" key="1">
    <source>
        <dbReference type="ARBA" id="ARBA00022737"/>
    </source>
</evidence>
<accession>A0A9X1RSY5</accession>
<dbReference type="RefSeq" id="WP_238466679.1">
    <property type="nucleotide sequence ID" value="NZ_JAKLJA010000027.1"/>
</dbReference>
<dbReference type="InterPro" id="IPR008727">
    <property type="entry name" value="PAAR_motif"/>
</dbReference>
<comment type="caution">
    <text evidence="5">The sequence shown here is derived from an EMBL/GenBank/DDBJ whole genome shotgun (WGS) entry which is preliminary data.</text>
</comment>
<protein>
    <submittedName>
        <fullName evidence="5">DUF6531 domain-containing protein</fullName>
    </submittedName>
</protein>
<dbReference type="InterPro" id="IPR056823">
    <property type="entry name" value="TEN-like_YD-shell"/>
</dbReference>
<dbReference type="Proteomes" id="UP001139308">
    <property type="component" value="Unassembled WGS sequence"/>
</dbReference>
<dbReference type="InterPro" id="IPR006530">
    <property type="entry name" value="YD"/>
</dbReference>
<feature type="domain" description="DUF6531" evidence="3">
    <location>
        <begin position="327"/>
        <end position="395"/>
    </location>
</feature>
<dbReference type="InterPro" id="IPR022385">
    <property type="entry name" value="Rhs_assc_core"/>
</dbReference>
<sequence>MGTPPGNPASAATQASAATEASAPPAPLIAPTGNTSVDALASAVNAGAQPFQQLGNPKANTLDRITNVVNGVAGSLGAFDQLLNTGMALIPFANMMPGMPAAFIGVPHLGVPHAHVHPPSNGVPMPSFGETIGSGCLSVLIGGMPAARVLDVGIAPTCGGLAPIFEICTGSSNTFIGGARAARMAIDLTRHCNPLGVSGPERAAEEAKKAGVLKRGLQIAGMSAPLGASGLTAADQAVAGKGAQAAMTAAQTAADAVAMAMSNLMGKDPGVEPGMGTLLLGNPGVLIGGFPMPDALAMLMTGWGLRKKTQAKDDEPVRTKEGPCKDGHPVDVVTGTAENEFVDYETKTAPAFRWERYYCSGWSDRDSALGFGFRHVLQHELRLLRTRAIYVDGHGLAYPIPICRSETGRYEGVFAGYAFEQHDINRFMLRHETQGEFRFERASETQGSARLVRHLRDGVASIFRYACDGTLRHVEQTAVRDGRSQLIDFLYDALGHVVEVRLTDTQGAVACIVRYRYDAEGCLVASTDALDASMTYGYDDRRRMIRETDANGYSFSYRYDSHGRCVESVGQDGLWHVRLDYQPGRTVVTRADGGKWTFLYNAARTVTRVVDPYGGVAERVLGDDGRILREIDSGGRAMHWLYDERGGHTGRVDRWGNGWPTQDDAPVLPNPLVPALPGTPRDLQWGQATRAALADTMLLPPDIAAIAASLFPHPALTPVHEHDAVGRVIARTDEQGRAERLQRDAAGNLLQLRDGDGRDYRYGIASWNLRESETDPLGNTVRYRYSAKQKITSIVDANGNESAYAYDHKSRMTSVMRHGAVRETYVYDMGDRLIEKRDGAGSLLLRFEVGDNGLHSRCFLADGQTHAYEYDFRGSMTRASTQKFDVTRTYDWYGRRTSDLRDGRGIEHEYDDEGRSRTTYFGRFTVLYEEGGDGEVLIHTPVGGTHRLLSAADGHVLLRLGNGTNVLRRFDASGRCIGRLVWPEGRTAERHCVQYQYSATGELRRVTDSVAGATDYRYDDAHRLIEESHDGWTVRRFEYDRGGNLLSTPARAWLRYGEGNRLSAASSGAFRYNARNHLAGEIGANGQRTTWQYDCMDLLVQVRWSSRDEVWAAEYDGLCRRVAKTMGNARTEFYWDGDRLMAEQTPNGPVRIYVYPNANAYLPFMFIDYPFEGAPPESGEAYFVFGNQVGLPEWIEDAQRRKVWQAAEIDPYGAVRVAAGNTIDYALRWPGHYFDDETALHDNRFRSYSPALGRYLQSDPAGQSGGINLYAYTANPLVNVDVLGLKACPIHGEECPDECTESGHRQESTPKTDDTASAPLDQDSKQTWQAKQADRAANARARILELEAEQRAIIKKYYEDLGRDRGDSPYMLPQHGSPHARDYQKADDELERQKTILQTANSTVQSSIDGAYSEDLANRRMKNSYEAIGKTDTPYSHGENGIDGVYRNPHGPPDYIITEVKHGNQFPSTLADGSKQASDDWVRDRLDGHFEGTPGNTAADIKAKLGTDKVQKWLIQVDDHGRVTKYQLDKDANLIPFTKVNHLGLYE</sequence>
<feature type="domain" description="Teneurin-like YD-shell" evidence="4">
    <location>
        <begin position="762"/>
        <end position="908"/>
    </location>
</feature>
<reference evidence="5" key="1">
    <citation type="submission" date="2022-01" db="EMBL/GenBank/DDBJ databases">
        <title>Genome sequence and assembly of Parabukholderia sp. RG36.</title>
        <authorList>
            <person name="Chhetri G."/>
        </authorList>
    </citation>
    <scope>NUCLEOTIDE SEQUENCE</scope>
    <source>
        <strain evidence="5">RG36</strain>
    </source>
</reference>
<feature type="domain" description="Teneurin-like YD-shell" evidence="4">
    <location>
        <begin position="463"/>
        <end position="617"/>
    </location>
</feature>
<evidence type="ECO:0000259" key="3">
    <source>
        <dbReference type="Pfam" id="PF20148"/>
    </source>
</evidence>
<dbReference type="CDD" id="cd14740">
    <property type="entry name" value="PAAR_4"/>
    <property type="match status" value="1"/>
</dbReference>
<dbReference type="Pfam" id="PF25023">
    <property type="entry name" value="TEN_YD-shell"/>
    <property type="match status" value="3"/>
</dbReference>
<dbReference type="InterPro" id="IPR031325">
    <property type="entry name" value="RHS_repeat"/>
</dbReference>
<evidence type="ECO:0000256" key="2">
    <source>
        <dbReference type="SAM" id="MobiDB-lite"/>
    </source>
</evidence>
<evidence type="ECO:0000259" key="4">
    <source>
        <dbReference type="Pfam" id="PF25023"/>
    </source>
</evidence>
<dbReference type="Pfam" id="PF20148">
    <property type="entry name" value="DUF6531"/>
    <property type="match status" value="1"/>
</dbReference>
<proteinExistence type="predicted"/>
<dbReference type="InterPro" id="IPR050708">
    <property type="entry name" value="T6SS_VgrG/RHS"/>
</dbReference>
<dbReference type="InterPro" id="IPR045351">
    <property type="entry name" value="DUF6531"/>
</dbReference>
<evidence type="ECO:0000313" key="5">
    <source>
        <dbReference type="EMBL" id="MCG5076768.1"/>
    </source>
</evidence>
<dbReference type="PANTHER" id="PTHR32305:SF15">
    <property type="entry name" value="PROTEIN RHSA-RELATED"/>
    <property type="match status" value="1"/>
</dbReference>
<evidence type="ECO:0000313" key="6">
    <source>
        <dbReference type="Proteomes" id="UP001139308"/>
    </source>
</evidence>
<feature type="compositionally biased region" description="Low complexity" evidence="2">
    <location>
        <begin position="8"/>
        <end position="23"/>
    </location>
</feature>
<dbReference type="Gene3D" id="2.180.10.10">
    <property type="entry name" value="RHS repeat-associated core"/>
    <property type="match status" value="3"/>
</dbReference>
<gene>
    <name evidence="5" type="ORF">L5014_26035</name>
</gene>
<feature type="domain" description="Teneurin-like YD-shell" evidence="4">
    <location>
        <begin position="1009"/>
        <end position="1259"/>
    </location>
</feature>
<keyword evidence="1" id="KW-0677">Repeat</keyword>
<organism evidence="5 6">
    <name type="scientific">Paraburkholderia tagetis</name>
    <dbReference type="NCBI Taxonomy" id="2913261"/>
    <lineage>
        <taxon>Bacteria</taxon>
        <taxon>Pseudomonadati</taxon>
        <taxon>Pseudomonadota</taxon>
        <taxon>Betaproteobacteria</taxon>
        <taxon>Burkholderiales</taxon>
        <taxon>Burkholderiaceae</taxon>
        <taxon>Paraburkholderia</taxon>
    </lineage>
</organism>
<name>A0A9X1RSY5_9BURK</name>
<dbReference type="NCBIfam" id="TIGR01643">
    <property type="entry name" value="YD_repeat_2x"/>
    <property type="match status" value="3"/>
</dbReference>
<feature type="region of interest" description="Disordered" evidence="2">
    <location>
        <begin position="1295"/>
        <end position="1333"/>
    </location>
</feature>